<dbReference type="eggNOG" id="COG0132">
    <property type="taxonomic scope" value="Bacteria"/>
</dbReference>
<dbReference type="eggNOG" id="COG0502">
    <property type="taxonomic scope" value="Bacteria"/>
</dbReference>
<evidence type="ECO:0000256" key="5">
    <source>
        <dbReference type="ARBA" id="ARBA00022723"/>
    </source>
</evidence>
<dbReference type="GO" id="GO:0005524">
    <property type="term" value="F:ATP binding"/>
    <property type="evidence" value="ECO:0007669"/>
    <property type="project" value="UniProtKB-UniRule"/>
</dbReference>
<evidence type="ECO:0000256" key="7">
    <source>
        <dbReference type="ARBA" id="ARBA00023004"/>
    </source>
</evidence>
<keyword evidence="11" id="KW-0808">Transferase</keyword>
<comment type="caution">
    <text evidence="10">Lacks conserved residue(s) required for the propagation of feature annotation.</text>
</comment>
<sequence length="492" mass="55355">MMNLEYLTEKVLDRDVITKEEALFLYSRPLEPLCKSADKIRRYFCSEQFDLCTIINAKSGGCPENCRFCTQSSHSRTQAECYPLLSAERIVAQAKKNQEQGVLRYSIVTSGKCLSDREIDQLCEAIRQIKKEVGISVCVSFSLLTEEQFRRLKEAGVTRVHNNLETSRRNFPHICTTHTFDDKIRAIRHAQAAGLLVCSGVIMGLGETAEDRIDMAVSLRRLGIKSVPVNLLNPIPGTPMEKQKPLDNEELRRIVAVYRFLLPDASIRLAGGRGLLADQGKSYVTGLILKKFNESGKSAAYYKAAMSGNHRNPDGTILPGDALDVKARSGISQPIEEMCPYVYETAVSPHLASRLEKNPIQWDEILRGFDRLCQQYEYITAEGSGGILCPLRFDREKIMLEDFIKARNFHCLLVADAGFGTINSVVLTAEYMKARSLCIKGIIFNHFEEGNVLHEDNRYLCEKLTGLKVLACVKNGEEHLPLSFEELEPLYE</sequence>
<comment type="cofactor">
    <cofactor evidence="11">
        <name>[2Fe-2S] cluster</name>
        <dbReference type="ChEBI" id="CHEBI:190135"/>
    </cofactor>
    <text evidence="11">Binds 1 [2Fe-2S] cluster. The cluster is coordinated with 3 cysteines and 1 arginine.</text>
</comment>
<evidence type="ECO:0000256" key="8">
    <source>
        <dbReference type="ARBA" id="ARBA00023014"/>
    </source>
</evidence>
<dbReference type="NCBIfam" id="TIGR00433">
    <property type="entry name" value="bioB"/>
    <property type="match status" value="1"/>
</dbReference>
<comment type="subunit">
    <text evidence="10">Homodimer.</text>
</comment>
<dbReference type="SUPFAM" id="SSF52540">
    <property type="entry name" value="P-loop containing nucleoside triphosphate hydrolases"/>
    <property type="match status" value="1"/>
</dbReference>
<evidence type="ECO:0000256" key="9">
    <source>
        <dbReference type="ARBA" id="ARBA00051157"/>
    </source>
</evidence>
<comment type="function">
    <text evidence="11">Catalyzes the conversion of dethiobiotin (DTB) to biotin by the insertion of a sulfur atom into dethiobiotin via a radical-based mechanism.</text>
</comment>
<dbReference type="SMART" id="SM00876">
    <property type="entry name" value="BATS"/>
    <property type="match status" value="1"/>
</dbReference>
<feature type="binding site" evidence="11">
    <location>
        <position position="62"/>
    </location>
    <ligand>
        <name>[4Fe-4S] cluster</name>
        <dbReference type="ChEBI" id="CHEBI:49883"/>
        <note>4Fe-4S-S-AdoMet</note>
    </ligand>
</feature>
<feature type="binding site" evidence="10">
    <location>
        <position position="321"/>
    </location>
    <ligand>
        <name>Mg(2+)</name>
        <dbReference type="ChEBI" id="CHEBI:18420"/>
    </ligand>
</feature>
<dbReference type="InterPro" id="IPR002684">
    <property type="entry name" value="Biotin_synth/BioAB"/>
</dbReference>
<keyword evidence="6 10" id="KW-0093">Biotin biosynthesis</keyword>
<comment type="cofactor">
    <cofactor evidence="11">
        <name>[4Fe-4S] cluster</name>
        <dbReference type="ChEBI" id="CHEBI:49883"/>
    </cofactor>
    <text evidence="11">Binds 1 [4Fe-4S] cluster. The cluster is coordinated with 3 cysteines and an exchangeable S-adenosyl-L-methionine.</text>
</comment>
<dbReference type="SMART" id="SM00729">
    <property type="entry name" value="Elp3"/>
    <property type="match status" value="1"/>
</dbReference>
<feature type="binding site" evidence="10">
    <location>
        <begin position="445"/>
        <end position="446"/>
    </location>
    <ligand>
        <name>ATP</name>
        <dbReference type="ChEBI" id="CHEBI:30616"/>
    </ligand>
</feature>
<evidence type="ECO:0000313" key="14">
    <source>
        <dbReference type="Proteomes" id="UP000012589"/>
    </source>
</evidence>
<dbReference type="EC" id="6.3.3.3" evidence="10"/>
<dbReference type="InterPro" id="IPR010722">
    <property type="entry name" value="BATS_dom"/>
</dbReference>
<proteinExistence type="inferred from homology"/>
<comment type="function">
    <text evidence="10">Catalyzes a mechanistically unusual reaction, the ATP-dependent insertion of CO2 between the N7 and N8 nitrogen atoms of 7,8-diaminopelargonic acid (DAPA, also called 7,8-diammoniononanoate) to form a ureido ring.</text>
</comment>
<dbReference type="STRING" id="1235802.C823_03525"/>
<dbReference type="GO" id="GO:0051537">
    <property type="term" value="F:2 iron, 2 sulfur cluster binding"/>
    <property type="evidence" value="ECO:0007669"/>
    <property type="project" value="UniProtKB-KW"/>
</dbReference>
<organism evidence="13 14">
    <name type="scientific">Eubacterium plexicaudatum ASF492</name>
    <dbReference type="NCBI Taxonomy" id="1235802"/>
    <lineage>
        <taxon>Bacteria</taxon>
        <taxon>Bacillati</taxon>
        <taxon>Bacillota</taxon>
        <taxon>Clostridia</taxon>
        <taxon>Eubacteriales</taxon>
        <taxon>Eubacteriaceae</taxon>
        <taxon>Eubacterium</taxon>
    </lineage>
</organism>
<dbReference type="EMBL" id="AQFT01000105">
    <property type="protein sequence ID" value="EMZ23549.1"/>
    <property type="molecule type" value="Genomic_DNA"/>
</dbReference>
<comment type="similarity">
    <text evidence="10">Belongs to the dethiobiotin synthetase family.</text>
</comment>
<dbReference type="Gene3D" id="3.20.20.70">
    <property type="entry name" value="Aldolase class I"/>
    <property type="match status" value="1"/>
</dbReference>
<dbReference type="AlphaFoldDB" id="N2AGQ6"/>
<dbReference type="CDD" id="cd03109">
    <property type="entry name" value="DTBS"/>
    <property type="match status" value="1"/>
</dbReference>
<dbReference type="NCBIfam" id="TIGR00347">
    <property type="entry name" value="bioD"/>
    <property type="match status" value="1"/>
</dbReference>
<dbReference type="Pfam" id="PF04055">
    <property type="entry name" value="Radical_SAM"/>
    <property type="match status" value="1"/>
</dbReference>
<dbReference type="GO" id="GO:0004141">
    <property type="term" value="F:dethiobiotin synthase activity"/>
    <property type="evidence" value="ECO:0007669"/>
    <property type="project" value="UniProtKB-UniRule"/>
</dbReference>
<keyword evidence="14" id="KW-1185">Reference proteome</keyword>
<feature type="binding site" evidence="11">
    <location>
        <position position="106"/>
    </location>
    <ligand>
        <name>[2Fe-2S] cluster</name>
        <dbReference type="ChEBI" id="CHEBI:190135"/>
    </ligand>
</feature>
<dbReference type="GO" id="GO:0005737">
    <property type="term" value="C:cytoplasm"/>
    <property type="evidence" value="ECO:0007669"/>
    <property type="project" value="UniProtKB-SubCell"/>
</dbReference>
<dbReference type="UniPathway" id="UPA00078">
    <property type="reaction ID" value="UER00161"/>
</dbReference>
<comment type="catalytic activity">
    <reaction evidence="10">
        <text>(7R,8S)-7,8-diammoniononanoate + CO2 + ATP = (4R,5S)-dethiobiotin + ADP + phosphate + 3 H(+)</text>
        <dbReference type="Rhea" id="RHEA:15805"/>
        <dbReference type="ChEBI" id="CHEBI:15378"/>
        <dbReference type="ChEBI" id="CHEBI:16526"/>
        <dbReference type="ChEBI" id="CHEBI:30616"/>
        <dbReference type="ChEBI" id="CHEBI:43474"/>
        <dbReference type="ChEBI" id="CHEBI:149469"/>
        <dbReference type="ChEBI" id="CHEBI:149473"/>
        <dbReference type="ChEBI" id="CHEBI:456216"/>
        <dbReference type="EC" id="6.3.3.3"/>
    </reaction>
</comment>
<evidence type="ECO:0000256" key="6">
    <source>
        <dbReference type="ARBA" id="ARBA00022756"/>
    </source>
</evidence>
<dbReference type="InterPro" id="IPR006638">
    <property type="entry name" value="Elp3/MiaA/NifB-like_rSAM"/>
</dbReference>
<dbReference type="SFLD" id="SFLDG01082">
    <property type="entry name" value="B12-binding_domain_containing"/>
    <property type="match status" value="1"/>
</dbReference>
<feature type="domain" description="Radical SAM core" evidence="12">
    <location>
        <begin position="44"/>
        <end position="273"/>
    </location>
</feature>
<feature type="binding site" evidence="11">
    <location>
        <position position="198"/>
    </location>
    <ligand>
        <name>[2Fe-2S] cluster</name>
        <dbReference type="ChEBI" id="CHEBI:190135"/>
    </ligand>
</feature>
<comment type="pathway">
    <text evidence="1 11">Cofactor biosynthesis; biotin biosynthesis; biotin from 7,8-diaminononanoate: step 2/2.</text>
</comment>
<dbReference type="Pfam" id="PF13500">
    <property type="entry name" value="AAA_26"/>
    <property type="match status" value="1"/>
</dbReference>
<feature type="binding site" evidence="11">
    <location>
        <position position="138"/>
    </location>
    <ligand>
        <name>[2Fe-2S] cluster</name>
        <dbReference type="ChEBI" id="CHEBI:190135"/>
    </ligand>
</feature>
<dbReference type="SUPFAM" id="SSF102114">
    <property type="entry name" value="Radical SAM enzymes"/>
    <property type="match status" value="1"/>
</dbReference>
<dbReference type="InterPro" id="IPR007197">
    <property type="entry name" value="rSAM"/>
</dbReference>
<dbReference type="SFLD" id="SFLDG01278">
    <property type="entry name" value="biotin_synthase_like"/>
    <property type="match status" value="1"/>
</dbReference>
<dbReference type="GO" id="GO:0005506">
    <property type="term" value="F:iron ion binding"/>
    <property type="evidence" value="ECO:0007669"/>
    <property type="project" value="UniProtKB-UniRule"/>
</dbReference>
<evidence type="ECO:0000256" key="10">
    <source>
        <dbReference type="HAMAP-Rule" id="MF_00336"/>
    </source>
</evidence>
<keyword evidence="8 11" id="KW-0411">Iron-sulfur</keyword>
<comment type="similarity">
    <text evidence="11">Belongs to the radical SAM superfamily. Biotin synthase family.</text>
</comment>
<evidence type="ECO:0000256" key="4">
    <source>
        <dbReference type="ARBA" id="ARBA00022714"/>
    </source>
</evidence>
<dbReference type="PANTHER" id="PTHR22976">
    <property type="entry name" value="BIOTIN SYNTHASE"/>
    <property type="match status" value="1"/>
</dbReference>
<keyword evidence="2 11" id="KW-0004">4Fe-4S</keyword>
<feature type="binding site" evidence="11">
    <location>
        <position position="66"/>
    </location>
    <ligand>
        <name>[4Fe-4S] cluster</name>
        <dbReference type="ChEBI" id="CHEBI:49883"/>
        <note>4Fe-4S-S-AdoMet</note>
    </ligand>
</feature>
<dbReference type="HOGENOM" id="CLU_554068_0_0_9"/>
<feature type="binding site" evidence="10">
    <location>
        <position position="282"/>
    </location>
    <ligand>
        <name>Mg(2+)</name>
        <dbReference type="ChEBI" id="CHEBI:18420"/>
    </ligand>
</feature>
<dbReference type="InterPro" id="IPR013785">
    <property type="entry name" value="Aldolase_TIM"/>
</dbReference>
<evidence type="ECO:0000256" key="1">
    <source>
        <dbReference type="ARBA" id="ARBA00004942"/>
    </source>
</evidence>
<feature type="active site" evidence="10">
    <location>
        <position position="303"/>
    </location>
</feature>
<dbReference type="Proteomes" id="UP000012589">
    <property type="component" value="Unassembled WGS sequence"/>
</dbReference>
<dbReference type="InterPro" id="IPR058240">
    <property type="entry name" value="rSAM_sf"/>
</dbReference>
<keyword evidence="10" id="KW-0547">Nucleotide-binding</keyword>
<dbReference type="HAMAP" id="MF_01694">
    <property type="entry name" value="BioB"/>
    <property type="match status" value="1"/>
</dbReference>
<feature type="binding site" evidence="10">
    <location>
        <position position="382"/>
    </location>
    <ligand>
        <name>Mg(2+)</name>
        <dbReference type="ChEBI" id="CHEBI:18420"/>
    </ligand>
</feature>
<keyword evidence="10" id="KW-0963">Cytoplasm</keyword>
<keyword evidence="5 10" id="KW-0479">Metal-binding</keyword>
<dbReference type="EC" id="2.8.1.6" evidence="11"/>
<dbReference type="GO" id="GO:0000287">
    <property type="term" value="F:magnesium ion binding"/>
    <property type="evidence" value="ECO:0007669"/>
    <property type="project" value="UniProtKB-UniRule"/>
</dbReference>
<name>N2AGQ6_9FIRM</name>
<dbReference type="SFLD" id="SFLDS00029">
    <property type="entry name" value="Radical_SAM"/>
    <property type="match status" value="1"/>
</dbReference>
<comment type="subcellular location">
    <subcellularLocation>
        <location evidence="10">Cytoplasm</location>
    </subcellularLocation>
</comment>
<comment type="pathway">
    <text evidence="10">Cofactor biosynthesis; biotin biosynthesis; biotin from 7,8-diaminononanoate: step 1/2.</text>
</comment>
<feature type="binding site" evidence="11">
    <location>
        <position position="69"/>
    </location>
    <ligand>
        <name>[4Fe-4S] cluster</name>
        <dbReference type="ChEBI" id="CHEBI:49883"/>
        <note>4Fe-4S-S-AdoMet</note>
    </ligand>
</feature>
<dbReference type="PATRIC" id="fig|1235802.3.peg.3716"/>
<dbReference type="GO" id="GO:0004076">
    <property type="term" value="F:biotin synthase activity"/>
    <property type="evidence" value="ECO:0007669"/>
    <property type="project" value="UniProtKB-UniRule"/>
</dbReference>
<dbReference type="HAMAP" id="MF_00336">
    <property type="entry name" value="BioD"/>
    <property type="match status" value="1"/>
</dbReference>
<evidence type="ECO:0000313" key="13">
    <source>
        <dbReference type="EMBL" id="EMZ23549.1"/>
    </source>
</evidence>
<dbReference type="PROSITE" id="PS51918">
    <property type="entry name" value="RADICAL_SAM"/>
    <property type="match status" value="1"/>
</dbReference>
<dbReference type="OrthoDB" id="9786826at2"/>
<reference evidence="13 14" key="1">
    <citation type="journal article" date="2014" name="Genome Announc.">
        <title>Draft genome sequences of the altered schaedler flora, a defined bacterial community from gnotobiotic mice.</title>
        <authorList>
            <person name="Wannemuehler M.J."/>
            <person name="Overstreet A.M."/>
            <person name="Ward D.V."/>
            <person name="Phillips G.J."/>
        </authorList>
    </citation>
    <scope>NUCLEOTIDE SEQUENCE [LARGE SCALE GENOMIC DNA]</scope>
    <source>
        <strain evidence="13 14">ASF492</strain>
    </source>
</reference>
<dbReference type="CDD" id="cd01335">
    <property type="entry name" value="Radical_SAM"/>
    <property type="match status" value="1"/>
</dbReference>
<evidence type="ECO:0000256" key="11">
    <source>
        <dbReference type="HAMAP-Rule" id="MF_01694"/>
    </source>
</evidence>
<feature type="binding site" evidence="11">
    <location>
        <position position="268"/>
    </location>
    <ligand>
        <name>[2Fe-2S] cluster</name>
        <dbReference type="ChEBI" id="CHEBI:190135"/>
    </ligand>
</feature>
<keyword evidence="10" id="KW-0436">Ligase</keyword>
<comment type="caution">
    <text evidence="13">The sequence shown here is derived from an EMBL/GenBank/DDBJ whole genome shotgun (WGS) entry which is preliminary data.</text>
</comment>
<comment type="catalytic activity">
    <reaction evidence="9 11">
        <text>(4R,5S)-dethiobiotin + (sulfur carrier)-SH + 2 reduced [2Fe-2S]-[ferredoxin] + 2 S-adenosyl-L-methionine = (sulfur carrier)-H + biotin + 2 5'-deoxyadenosine + 2 L-methionine + 2 oxidized [2Fe-2S]-[ferredoxin]</text>
        <dbReference type="Rhea" id="RHEA:22060"/>
        <dbReference type="Rhea" id="RHEA-COMP:10000"/>
        <dbReference type="Rhea" id="RHEA-COMP:10001"/>
        <dbReference type="Rhea" id="RHEA-COMP:14737"/>
        <dbReference type="Rhea" id="RHEA-COMP:14739"/>
        <dbReference type="ChEBI" id="CHEBI:17319"/>
        <dbReference type="ChEBI" id="CHEBI:29917"/>
        <dbReference type="ChEBI" id="CHEBI:33737"/>
        <dbReference type="ChEBI" id="CHEBI:33738"/>
        <dbReference type="ChEBI" id="CHEBI:57586"/>
        <dbReference type="ChEBI" id="CHEBI:57844"/>
        <dbReference type="ChEBI" id="CHEBI:59789"/>
        <dbReference type="ChEBI" id="CHEBI:64428"/>
        <dbReference type="ChEBI" id="CHEBI:149473"/>
        <dbReference type="EC" id="2.8.1.6"/>
    </reaction>
</comment>
<accession>N2AGQ6</accession>
<evidence type="ECO:0000256" key="2">
    <source>
        <dbReference type="ARBA" id="ARBA00022485"/>
    </source>
</evidence>
<keyword evidence="7 11" id="KW-0408">Iron</keyword>
<comment type="cofactor">
    <cofactor evidence="10">
        <name>Mg(2+)</name>
        <dbReference type="ChEBI" id="CHEBI:18420"/>
    </cofactor>
</comment>
<keyword evidence="3 11" id="KW-0949">S-adenosyl-L-methionine</keyword>
<gene>
    <name evidence="10" type="primary">bioD</name>
    <name evidence="11" type="synonym">bioB</name>
    <name evidence="13" type="ORF">C823_03525</name>
</gene>
<evidence type="ECO:0000256" key="3">
    <source>
        <dbReference type="ARBA" id="ARBA00022691"/>
    </source>
</evidence>
<dbReference type="SFLD" id="SFLDG01060">
    <property type="entry name" value="BATS_domain_containing"/>
    <property type="match status" value="1"/>
</dbReference>
<dbReference type="InterPro" id="IPR027417">
    <property type="entry name" value="P-loop_NTPase"/>
</dbReference>
<feature type="binding site" evidence="10">
    <location>
        <begin position="382"/>
        <end position="385"/>
    </location>
    <ligand>
        <name>ATP</name>
        <dbReference type="ChEBI" id="CHEBI:30616"/>
    </ligand>
</feature>
<feature type="binding site" evidence="10">
    <location>
        <position position="321"/>
    </location>
    <ligand>
        <name>ATP</name>
        <dbReference type="ChEBI" id="CHEBI:30616"/>
    </ligand>
</feature>
<dbReference type="GO" id="GO:0009102">
    <property type="term" value="P:biotin biosynthetic process"/>
    <property type="evidence" value="ECO:0007669"/>
    <property type="project" value="UniProtKB-UniRule"/>
</dbReference>
<dbReference type="GO" id="GO:0051539">
    <property type="term" value="F:4 iron, 4 sulfur cluster binding"/>
    <property type="evidence" value="ECO:0007669"/>
    <property type="project" value="UniProtKB-KW"/>
</dbReference>
<keyword evidence="4 11" id="KW-0001">2Fe-2S</keyword>
<evidence type="ECO:0000259" key="12">
    <source>
        <dbReference type="PROSITE" id="PS51918"/>
    </source>
</evidence>
<feature type="binding site" evidence="10">
    <location>
        <position position="307"/>
    </location>
    <ligand>
        <name>substrate</name>
    </ligand>
</feature>
<keyword evidence="10" id="KW-0067">ATP-binding</keyword>
<keyword evidence="10" id="KW-0460">Magnesium</keyword>
<dbReference type="InterPro" id="IPR004472">
    <property type="entry name" value="DTB_synth_BioD"/>
</dbReference>
<dbReference type="PANTHER" id="PTHR22976:SF2">
    <property type="entry name" value="BIOTIN SYNTHASE, MITOCHONDRIAL"/>
    <property type="match status" value="1"/>
</dbReference>
<protein>
    <recommendedName>
        <fullName evidence="10 11">Multifunctional fusion protein</fullName>
    </recommendedName>
    <domain>
        <recommendedName>
            <fullName evidence="10">ATP-dependent dethiobiotin synthetase BioD</fullName>
            <ecNumber evidence="10">6.3.3.3</ecNumber>
        </recommendedName>
        <alternativeName>
            <fullName evidence="10">DTB synthetase</fullName>
        </alternativeName>
        <alternativeName>
            <fullName evidence="10">Dethiobiotin synthase</fullName>
            <shortName evidence="10">DTBS</shortName>
        </alternativeName>
    </domain>
    <domain>
        <recommendedName>
            <fullName evidence="11">Biotin synthase</fullName>
            <ecNumber evidence="11">2.8.1.6</ecNumber>
        </recommendedName>
    </domain>
</protein>